<accession>A0A0L7L5I5</accession>
<dbReference type="Proteomes" id="UP000037510">
    <property type="component" value="Unassembled WGS sequence"/>
</dbReference>
<sequence>MGTTIDTSLLQSRENYFLLTAYYTNVQVKVFQNLRTLVSEGIAGGYVRPLSRVTYGPDDAPRAFRLLAASRHRGRVLLRLSDPQPQAQSRYFTMFSISLKITNTHKLRNERIKFQNSYSTIICTYLSNT</sequence>
<dbReference type="EMBL" id="JTDY01002859">
    <property type="protein sequence ID" value="KOB70591.1"/>
    <property type="molecule type" value="Genomic_DNA"/>
</dbReference>
<comment type="caution">
    <text evidence="1">The sequence shown here is derived from an EMBL/GenBank/DDBJ whole genome shotgun (WGS) entry which is preliminary data.</text>
</comment>
<reference evidence="1 2" key="1">
    <citation type="journal article" date="2015" name="Genome Biol. Evol.">
        <title>The genome of winter moth (Operophtera brumata) provides a genomic perspective on sexual dimorphism and phenology.</title>
        <authorList>
            <person name="Derks M.F."/>
            <person name="Smit S."/>
            <person name="Salis L."/>
            <person name="Schijlen E."/>
            <person name="Bossers A."/>
            <person name="Mateman C."/>
            <person name="Pijl A.S."/>
            <person name="de Ridder D."/>
            <person name="Groenen M.A."/>
            <person name="Visser M.E."/>
            <person name="Megens H.J."/>
        </authorList>
    </citation>
    <scope>NUCLEOTIDE SEQUENCE [LARGE SCALE GENOMIC DNA]</scope>
    <source>
        <strain evidence="1">WM2013NL</strain>
        <tissue evidence="1">Head and thorax</tissue>
    </source>
</reference>
<evidence type="ECO:0000313" key="2">
    <source>
        <dbReference type="Proteomes" id="UP000037510"/>
    </source>
</evidence>
<dbReference type="Gene3D" id="3.90.180.10">
    <property type="entry name" value="Medium-chain alcohol dehydrogenases, catalytic domain"/>
    <property type="match status" value="1"/>
</dbReference>
<organism evidence="1 2">
    <name type="scientific">Operophtera brumata</name>
    <name type="common">Winter moth</name>
    <name type="synonym">Phalaena brumata</name>
    <dbReference type="NCBI Taxonomy" id="104452"/>
    <lineage>
        <taxon>Eukaryota</taxon>
        <taxon>Metazoa</taxon>
        <taxon>Ecdysozoa</taxon>
        <taxon>Arthropoda</taxon>
        <taxon>Hexapoda</taxon>
        <taxon>Insecta</taxon>
        <taxon>Pterygota</taxon>
        <taxon>Neoptera</taxon>
        <taxon>Endopterygota</taxon>
        <taxon>Lepidoptera</taxon>
        <taxon>Glossata</taxon>
        <taxon>Ditrysia</taxon>
        <taxon>Geometroidea</taxon>
        <taxon>Geometridae</taxon>
        <taxon>Larentiinae</taxon>
        <taxon>Operophtera</taxon>
    </lineage>
</organism>
<gene>
    <name evidence="1" type="ORF">OBRU01_15087</name>
</gene>
<proteinExistence type="predicted"/>
<protein>
    <submittedName>
        <fullName evidence="1">Uncharacterized protein</fullName>
    </submittedName>
</protein>
<keyword evidence="2" id="KW-1185">Reference proteome</keyword>
<name>A0A0L7L5I5_OPEBR</name>
<dbReference type="AlphaFoldDB" id="A0A0L7L5I5"/>
<evidence type="ECO:0000313" key="1">
    <source>
        <dbReference type="EMBL" id="KOB70591.1"/>
    </source>
</evidence>